<name>A0A0F4ZEK8_9PEZI</name>
<comment type="catalytic activity">
    <reaction evidence="5">
        <text>L-proline + a quinone = (S)-1-pyrroline-5-carboxylate + a quinol + H(+)</text>
        <dbReference type="Rhea" id="RHEA:23784"/>
        <dbReference type="ChEBI" id="CHEBI:15378"/>
        <dbReference type="ChEBI" id="CHEBI:17388"/>
        <dbReference type="ChEBI" id="CHEBI:24646"/>
        <dbReference type="ChEBI" id="CHEBI:60039"/>
        <dbReference type="ChEBI" id="CHEBI:132124"/>
        <dbReference type="EC" id="1.5.5.2"/>
    </reaction>
</comment>
<dbReference type="GO" id="GO:0004657">
    <property type="term" value="F:proline dehydrogenase activity"/>
    <property type="evidence" value="ECO:0007669"/>
    <property type="project" value="UniProtKB-EC"/>
</dbReference>
<dbReference type="GO" id="GO:0005739">
    <property type="term" value="C:mitochondrion"/>
    <property type="evidence" value="ECO:0007669"/>
    <property type="project" value="TreeGrafter"/>
</dbReference>
<reference evidence="7 8" key="1">
    <citation type="submission" date="2015-03" db="EMBL/GenBank/DDBJ databases">
        <authorList>
            <person name="Radwan O."/>
            <person name="Al-Naeli F.A."/>
            <person name="Rendon G.A."/>
            <person name="Fields C."/>
        </authorList>
    </citation>
    <scope>NUCLEOTIDE SEQUENCE [LARGE SCALE GENOMIC DNA]</scope>
    <source>
        <strain evidence="7">CR-DP1</strain>
    </source>
</reference>
<keyword evidence="5" id="KW-0285">Flavoprotein</keyword>
<dbReference type="AlphaFoldDB" id="A0A0F4ZEK8"/>
<proteinExistence type="inferred from homology"/>
<evidence type="ECO:0000256" key="1">
    <source>
        <dbReference type="ARBA" id="ARBA00005869"/>
    </source>
</evidence>
<evidence type="ECO:0000256" key="2">
    <source>
        <dbReference type="ARBA" id="ARBA00012695"/>
    </source>
</evidence>
<sequence length="476" mass="51944">MSFVRVLPRAATPVRYQHVQLQRFISAAYMHSSSKSAMNASAKKETVVAPLVPSAVAPAEPLSVLPLNMILRSLLVTSISSSRLLLPPSLAIMDILANSQSALLNPDKNPLLRMAIKNTFYVQFCAGETGAETRASISKLKDIGFKGVILGYAKEVVLSDEQMKTLADCTGAGAVEAVEREINPWKNGTLETVELASPGDFVALKFTGAGRQALYALSEGLPPPPELSAAIEEVCDLAIKRGVRLLFDAEQARLQPGIDAWTLDYMRRYNTQPDDAAIFGTYQAYLKRTPGVLQGHLEEAARGGFSVGVKLVRGAYLGSDPRELIHDTKADTDAAYDALATAVMRREWVAPMSSTSAFPVASLVLASHNAESVRMARRIIAQGESRSRVAFAQLQGMADDVSCELLVPSKDVAAQTNDPARAPEAYKYLVWGSTGECMKYLLRRAYENRDAVQRTVDGRKAMWRELVRRMRGIFGF</sequence>
<dbReference type="Proteomes" id="UP000033483">
    <property type="component" value="Unassembled WGS sequence"/>
</dbReference>
<dbReference type="GO" id="GO:0010133">
    <property type="term" value="P:L-proline catabolic process to L-glutamate"/>
    <property type="evidence" value="ECO:0007669"/>
    <property type="project" value="TreeGrafter"/>
</dbReference>
<dbReference type="OrthoDB" id="5464at2759"/>
<evidence type="ECO:0000256" key="4">
    <source>
        <dbReference type="ARBA" id="ARBA00023062"/>
    </source>
</evidence>
<evidence type="ECO:0000313" key="8">
    <source>
        <dbReference type="Proteomes" id="UP000033483"/>
    </source>
</evidence>
<comment type="caution">
    <text evidence="7">The sequence shown here is derived from an EMBL/GenBank/DDBJ whole genome shotgun (WGS) entry which is preliminary data.</text>
</comment>
<keyword evidence="5" id="KW-0274">FAD</keyword>
<protein>
    <recommendedName>
        <fullName evidence="2 5">Proline dehydrogenase</fullName>
        <ecNumber evidence="2 5">1.5.5.2</ecNumber>
    </recommendedName>
</protein>
<evidence type="ECO:0000256" key="3">
    <source>
        <dbReference type="ARBA" id="ARBA00023002"/>
    </source>
</evidence>
<dbReference type="Pfam" id="PF01619">
    <property type="entry name" value="Pro_dh"/>
    <property type="match status" value="1"/>
</dbReference>
<evidence type="ECO:0000313" key="7">
    <source>
        <dbReference type="EMBL" id="KKA28556.1"/>
    </source>
</evidence>
<organism evidence="7 8">
    <name type="scientific">Thielaviopsis punctulata</name>
    <dbReference type="NCBI Taxonomy" id="72032"/>
    <lineage>
        <taxon>Eukaryota</taxon>
        <taxon>Fungi</taxon>
        <taxon>Dikarya</taxon>
        <taxon>Ascomycota</taxon>
        <taxon>Pezizomycotina</taxon>
        <taxon>Sordariomycetes</taxon>
        <taxon>Hypocreomycetidae</taxon>
        <taxon>Microascales</taxon>
        <taxon>Ceratocystidaceae</taxon>
        <taxon>Thielaviopsis</taxon>
    </lineage>
</organism>
<keyword evidence="8" id="KW-1185">Reference proteome</keyword>
<comment type="cofactor">
    <cofactor evidence="5">
        <name>FAD</name>
        <dbReference type="ChEBI" id="CHEBI:57692"/>
    </cofactor>
</comment>
<comment type="similarity">
    <text evidence="1 5">Belongs to the proline oxidase family.</text>
</comment>
<dbReference type="SUPFAM" id="SSF51730">
    <property type="entry name" value="FAD-linked oxidoreductase"/>
    <property type="match status" value="1"/>
</dbReference>
<dbReference type="PANTHER" id="PTHR13914">
    <property type="entry name" value="PROLINE OXIDASE"/>
    <property type="match status" value="1"/>
</dbReference>
<dbReference type="InterPro" id="IPR029041">
    <property type="entry name" value="FAD-linked_oxidoreductase-like"/>
</dbReference>
<dbReference type="EMBL" id="LAEV01001275">
    <property type="protein sequence ID" value="KKA28556.1"/>
    <property type="molecule type" value="Genomic_DNA"/>
</dbReference>
<comment type="function">
    <text evidence="5">Converts proline to delta-1-pyrroline-5-carboxylate.</text>
</comment>
<evidence type="ECO:0000256" key="5">
    <source>
        <dbReference type="RuleBase" id="RU364054"/>
    </source>
</evidence>
<keyword evidence="4 5" id="KW-0642">Proline metabolism</keyword>
<dbReference type="PANTHER" id="PTHR13914:SF30">
    <property type="entry name" value="PROLINE DEHYDROGENASE"/>
    <property type="match status" value="1"/>
</dbReference>
<dbReference type="GO" id="GO:0071949">
    <property type="term" value="F:FAD binding"/>
    <property type="evidence" value="ECO:0007669"/>
    <property type="project" value="TreeGrafter"/>
</dbReference>
<gene>
    <name evidence="7" type="ORF">TD95_002920</name>
</gene>
<dbReference type="InterPro" id="IPR015659">
    <property type="entry name" value="Proline_oxidase"/>
</dbReference>
<evidence type="ECO:0000259" key="6">
    <source>
        <dbReference type="Pfam" id="PF01619"/>
    </source>
</evidence>
<accession>A0A0F4ZEK8</accession>
<dbReference type="Gene3D" id="3.20.20.220">
    <property type="match status" value="1"/>
</dbReference>
<dbReference type="InterPro" id="IPR002872">
    <property type="entry name" value="Proline_DH_dom"/>
</dbReference>
<keyword evidence="3 5" id="KW-0560">Oxidoreductase</keyword>
<dbReference type="EC" id="1.5.5.2" evidence="2 5"/>
<feature type="domain" description="Proline dehydrogenase" evidence="6">
    <location>
        <begin position="135"/>
        <end position="454"/>
    </location>
</feature>